<keyword evidence="2" id="KW-0677">Repeat</keyword>
<name>A0A0V0HX98_SOLCH</name>
<keyword evidence="1" id="KW-0433">Leucine-rich repeat</keyword>
<dbReference type="EMBL" id="GEDG01014026">
    <property type="protein sequence ID" value="JAP24771.1"/>
    <property type="molecule type" value="Transcribed_RNA"/>
</dbReference>
<dbReference type="Gene3D" id="3.80.10.10">
    <property type="entry name" value="Ribonuclease Inhibitor"/>
    <property type="match status" value="1"/>
</dbReference>
<feature type="domain" description="C-JID" evidence="3">
    <location>
        <begin position="92"/>
        <end position="214"/>
    </location>
</feature>
<dbReference type="SUPFAM" id="SSF52058">
    <property type="entry name" value="L domain-like"/>
    <property type="match status" value="1"/>
</dbReference>
<sequence>MLILFKKLNLMDNNFEYLPRSIAQLGALEYLHLSDCKRLIQLPEFPQQLHTIDADWSNSSICNSLFQNISLLHPDTSDSHSLSLRVFTSRPKNIPSWFHLRGTGTSVLVNLPMNWYVTDNFLGFAVCYSGELIDITAHLIPLCDAGMSLMTQKLALSNHAEYLDDINFFLVPLGGLWDASKANGKTPNDCEIICLFFGEMKEFGVRLLYKDEAELCIGIRKSRYEEASCSSSKKQRS</sequence>
<organism evidence="4">
    <name type="scientific">Solanum chacoense</name>
    <name type="common">Chaco potato</name>
    <dbReference type="NCBI Taxonomy" id="4108"/>
    <lineage>
        <taxon>Eukaryota</taxon>
        <taxon>Viridiplantae</taxon>
        <taxon>Streptophyta</taxon>
        <taxon>Embryophyta</taxon>
        <taxon>Tracheophyta</taxon>
        <taxon>Spermatophyta</taxon>
        <taxon>Magnoliopsida</taxon>
        <taxon>eudicotyledons</taxon>
        <taxon>Gunneridae</taxon>
        <taxon>Pentapetalae</taxon>
        <taxon>asterids</taxon>
        <taxon>lamiids</taxon>
        <taxon>Solanales</taxon>
        <taxon>Solanaceae</taxon>
        <taxon>Solanoideae</taxon>
        <taxon>Solaneae</taxon>
        <taxon>Solanum</taxon>
    </lineage>
</organism>
<evidence type="ECO:0000256" key="2">
    <source>
        <dbReference type="ARBA" id="ARBA00022737"/>
    </source>
</evidence>
<evidence type="ECO:0000313" key="4">
    <source>
        <dbReference type="EMBL" id="JAP24771.1"/>
    </source>
</evidence>
<dbReference type="Pfam" id="PF20160">
    <property type="entry name" value="C-JID"/>
    <property type="match status" value="1"/>
</dbReference>
<reference evidence="4" key="1">
    <citation type="submission" date="2015-12" db="EMBL/GenBank/DDBJ databases">
        <title>Gene expression during late stages of embryo sac development: a critical building block for successful pollen-pistil interactions.</title>
        <authorList>
            <person name="Liu Y."/>
            <person name="Joly V."/>
            <person name="Sabar M."/>
            <person name="Matton D.P."/>
        </authorList>
    </citation>
    <scope>NUCLEOTIDE SEQUENCE</scope>
</reference>
<protein>
    <submittedName>
        <fullName evidence="4">Putative ovule protein</fullName>
    </submittedName>
</protein>
<dbReference type="AlphaFoldDB" id="A0A0V0HX98"/>
<dbReference type="InterPro" id="IPR045344">
    <property type="entry name" value="C-JID"/>
</dbReference>
<dbReference type="InterPro" id="IPR032675">
    <property type="entry name" value="LRR_dom_sf"/>
</dbReference>
<evidence type="ECO:0000256" key="1">
    <source>
        <dbReference type="ARBA" id="ARBA00022614"/>
    </source>
</evidence>
<proteinExistence type="predicted"/>
<accession>A0A0V0HX98</accession>
<evidence type="ECO:0000259" key="3">
    <source>
        <dbReference type="Pfam" id="PF20160"/>
    </source>
</evidence>